<gene>
    <name evidence="6" type="ORF">LTR36_006278</name>
</gene>
<sequence length="748" mass="86009">MTEDQQHGSFNFAAHRLAQEARQALSFGSRGVKDVTAEFATAAKQLQPGQLVKDDYFTLFEAVGALEIMDPKMDSGCVPEDDSFEAEFDVCRGLEAAEIIWILDELLCLEAAWHDGYPLSQTVFTSLHVDRLLSPDNNAPYNLHYDRRPAGDLSNDEQLVHIVLRAYCLALIKCSQLVLHTVQSQNFYEEEDFVTHLFGRELLPKLSTDECYRLLDDALRFITTLNLPADTSEALKARLAFRRNYLAALIDDTDDWPDLIARMEVIDSTNSLGRPLREAFSDKVQRQLATSTPPRPMLQVSWKDAYARWTKMCAGIIETERLTSFWICQSPHCLQRAMWAFSYLEPQPNTFARAYLQDRLFGSDRITEDVSHFDLLLTDIRDLVLAGDPLADPDSFQVELPSDPRHQCSRHIEAFMDKAFEEYLNVYRMVCQNRCRIRRTFTQAIPIMDALETEAIRTDEELNRLAPREAMPNKSGAKVQLNPLTTWTKFYKVQIMARTIQLGFETEIYLPDELCTMYWLLSVFAHHQCSRIEAIERHLLVRTLSLLDHPQQNSRYAAECMASRDWLRSLHLQWDATRMMALALWRLCGILMAVRIIEAPKRDFAQDQLLYDARMKPYLSVNNEPIPSLQDLDRARQNIKSVEVTCKSIEMDVKEAKAHLAEVKMMSPEQAKYVGTEEQWKREMKQLETTCVAIAVQASQLMRIAGKHGKKGAQEGDSLKETVEASIPPPEKRYHGWWVVPQLKERKM</sequence>
<dbReference type="Pfam" id="PF04112">
    <property type="entry name" value="Mak10"/>
    <property type="match status" value="1"/>
</dbReference>
<dbReference type="GO" id="GO:0031417">
    <property type="term" value="C:NatC complex"/>
    <property type="evidence" value="ECO:0007669"/>
    <property type="project" value="InterPro"/>
</dbReference>
<comment type="subcellular location">
    <subcellularLocation>
        <location evidence="1">Cytoplasm</location>
    </subcellularLocation>
</comment>
<comment type="similarity">
    <text evidence="2">Belongs to the MAK10 family.</text>
</comment>
<dbReference type="AlphaFoldDB" id="A0AAV9JC41"/>
<dbReference type="Pfam" id="PF25789">
    <property type="entry name" value="TPR_NAA35"/>
    <property type="match status" value="1"/>
</dbReference>
<dbReference type="InterPro" id="IPR007244">
    <property type="entry name" value="Naa35_N"/>
</dbReference>
<organism evidence="6 7">
    <name type="scientific">Oleoguttula mirabilis</name>
    <dbReference type="NCBI Taxonomy" id="1507867"/>
    <lineage>
        <taxon>Eukaryota</taxon>
        <taxon>Fungi</taxon>
        <taxon>Dikarya</taxon>
        <taxon>Ascomycota</taxon>
        <taxon>Pezizomycotina</taxon>
        <taxon>Dothideomycetes</taxon>
        <taxon>Dothideomycetidae</taxon>
        <taxon>Mycosphaerellales</taxon>
        <taxon>Teratosphaeriaceae</taxon>
        <taxon>Oleoguttula</taxon>
    </lineage>
</organism>
<evidence type="ECO:0000256" key="3">
    <source>
        <dbReference type="ARBA" id="ARBA00022490"/>
    </source>
</evidence>
<feature type="domain" description="NAA35-like N-terminal" evidence="4">
    <location>
        <begin position="48"/>
        <end position="211"/>
    </location>
</feature>
<evidence type="ECO:0000313" key="6">
    <source>
        <dbReference type="EMBL" id="KAK4542706.1"/>
    </source>
</evidence>
<comment type="caution">
    <text evidence="6">The sequence shown here is derived from an EMBL/GenBank/DDBJ whole genome shotgun (WGS) entry which is preliminary data.</text>
</comment>
<protein>
    <submittedName>
        <fullName evidence="6">Uncharacterized protein</fullName>
    </submittedName>
</protein>
<dbReference type="PANTHER" id="PTHR21373:SF0">
    <property type="entry name" value="N-ALPHA-ACETYLTRANSFERASE 35, NATC AUXILIARY SUBUNIT"/>
    <property type="match status" value="1"/>
</dbReference>
<keyword evidence="3" id="KW-0963">Cytoplasm</keyword>
<evidence type="ECO:0000313" key="7">
    <source>
        <dbReference type="Proteomes" id="UP001324427"/>
    </source>
</evidence>
<accession>A0AAV9JC41</accession>
<dbReference type="EMBL" id="JAVFHQ010000039">
    <property type="protein sequence ID" value="KAK4542706.1"/>
    <property type="molecule type" value="Genomic_DNA"/>
</dbReference>
<evidence type="ECO:0000259" key="4">
    <source>
        <dbReference type="Pfam" id="PF04112"/>
    </source>
</evidence>
<dbReference type="Proteomes" id="UP001324427">
    <property type="component" value="Unassembled WGS sequence"/>
</dbReference>
<dbReference type="InterPro" id="IPR057982">
    <property type="entry name" value="TPR_NAA35"/>
</dbReference>
<evidence type="ECO:0000256" key="1">
    <source>
        <dbReference type="ARBA" id="ARBA00004496"/>
    </source>
</evidence>
<feature type="domain" description="NAA35-like TPR repeats" evidence="5">
    <location>
        <begin position="328"/>
        <end position="701"/>
    </location>
</feature>
<dbReference type="PANTHER" id="PTHR21373">
    <property type="entry name" value="GLUCOSE REPRESSIBLE PROTEIN MAK10"/>
    <property type="match status" value="1"/>
</dbReference>
<dbReference type="InterPro" id="IPR057983">
    <property type="entry name" value="NAA35-like_N"/>
</dbReference>
<keyword evidence="7" id="KW-1185">Reference proteome</keyword>
<reference evidence="6 7" key="1">
    <citation type="submission" date="2021-11" db="EMBL/GenBank/DDBJ databases">
        <title>Black yeast isolated from Biological Soil Crust.</title>
        <authorList>
            <person name="Kurbessoian T."/>
        </authorList>
    </citation>
    <scope>NUCLEOTIDE SEQUENCE [LARGE SCALE GENOMIC DNA]</scope>
    <source>
        <strain evidence="6 7">CCFEE 5522</strain>
    </source>
</reference>
<evidence type="ECO:0000256" key="2">
    <source>
        <dbReference type="ARBA" id="ARBA00006289"/>
    </source>
</evidence>
<proteinExistence type="inferred from homology"/>
<name>A0AAV9JC41_9PEZI</name>
<evidence type="ECO:0000259" key="5">
    <source>
        <dbReference type="Pfam" id="PF25789"/>
    </source>
</evidence>